<keyword evidence="4" id="KW-1185">Reference proteome</keyword>
<evidence type="ECO:0000256" key="1">
    <source>
        <dbReference type="SAM" id="MobiDB-lite"/>
    </source>
</evidence>
<keyword evidence="2" id="KW-0472">Membrane</keyword>
<feature type="transmembrane region" description="Helical" evidence="2">
    <location>
        <begin position="6"/>
        <end position="24"/>
    </location>
</feature>
<dbReference type="EMBL" id="JBHSOZ010000003">
    <property type="protein sequence ID" value="MFC5711903.1"/>
    <property type="molecule type" value="Genomic_DNA"/>
</dbReference>
<keyword evidence="2" id="KW-1133">Transmembrane helix</keyword>
<protein>
    <submittedName>
        <fullName evidence="3">Uncharacterized protein</fullName>
    </submittedName>
</protein>
<feature type="compositionally biased region" description="Basic and acidic residues" evidence="1">
    <location>
        <begin position="28"/>
        <end position="38"/>
    </location>
</feature>
<comment type="caution">
    <text evidence="3">The sequence shown here is derived from an EMBL/GenBank/DDBJ whole genome shotgun (WGS) entry which is preliminary data.</text>
</comment>
<evidence type="ECO:0000256" key="2">
    <source>
        <dbReference type="SAM" id="Phobius"/>
    </source>
</evidence>
<proteinExistence type="predicted"/>
<reference evidence="4" key="1">
    <citation type="journal article" date="2019" name="Int. J. Syst. Evol. Microbiol.">
        <title>The Global Catalogue of Microorganisms (GCM) 10K type strain sequencing project: providing services to taxonomists for standard genome sequencing and annotation.</title>
        <authorList>
            <consortium name="The Broad Institute Genomics Platform"/>
            <consortium name="The Broad Institute Genome Sequencing Center for Infectious Disease"/>
            <person name="Wu L."/>
            <person name="Ma J."/>
        </authorList>
    </citation>
    <scope>NUCLEOTIDE SEQUENCE [LARGE SCALE GENOMIC DNA]</scope>
    <source>
        <strain evidence="4">CECT 7184</strain>
    </source>
</reference>
<feature type="region of interest" description="Disordered" evidence="1">
    <location>
        <begin position="26"/>
        <end position="47"/>
    </location>
</feature>
<evidence type="ECO:0000313" key="4">
    <source>
        <dbReference type="Proteomes" id="UP001596142"/>
    </source>
</evidence>
<name>A0ABW0YHJ8_9BACI</name>
<accession>A0ABW0YHJ8</accession>
<keyword evidence="2" id="KW-0812">Transmembrane</keyword>
<evidence type="ECO:0000313" key="3">
    <source>
        <dbReference type="EMBL" id="MFC5711903.1"/>
    </source>
</evidence>
<organism evidence="3 4">
    <name type="scientific">Thalassorhabdus alkalitolerans</name>
    <dbReference type="NCBI Taxonomy" id="2282697"/>
    <lineage>
        <taxon>Bacteria</taxon>
        <taxon>Bacillati</taxon>
        <taxon>Bacillota</taxon>
        <taxon>Bacilli</taxon>
        <taxon>Bacillales</taxon>
        <taxon>Bacillaceae</taxon>
        <taxon>Thalassorhabdus</taxon>
    </lineage>
</organism>
<dbReference type="Proteomes" id="UP001596142">
    <property type="component" value="Unassembled WGS sequence"/>
</dbReference>
<dbReference type="RefSeq" id="WP_157842988.1">
    <property type="nucleotide sequence ID" value="NZ_JBHSOZ010000003.1"/>
</dbReference>
<sequence length="47" mass="5662">MIKKWWFWLLVVLFIVINISITNMSNDSDAKYQNDRPHPLYSDIPTH</sequence>
<gene>
    <name evidence="3" type="ORF">ACFPU1_03840</name>
</gene>